<gene>
    <name evidence="3" type="ORF">NHG85_13035</name>
</gene>
<keyword evidence="4" id="KW-1185">Reference proteome</keyword>
<evidence type="ECO:0000259" key="2">
    <source>
        <dbReference type="Pfam" id="PF00534"/>
    </source>
</evidence>
<dbReference type="InterPro" id="IPR001296">
    <property type="entry name" value="Glyco_trans_1"/>
</dbReference>
<feature type="domain" description="Glycosyl transferase family 1" evidence="2">
    <location>
        <begin position="165"/>
        <end position="317"/>
    </location>
</feature>
<keyword evidence="1" id="KW-0808">Transferase</keyword>
<sequence>MSDSLVVYNNCSLGGVVSVMRERVKQGLSKGAHYDFYFFNDFGGRASLVEAGARHVMVGNMSHENNVATLVRNNGYKSAHLFSHYHLGHLLKLHKIRVHAEVHGSHISAIHDLRKAGSAYDRITVPSQWSKDWIAGHGFDPSIIDVVENSVDRSIFYERPDIELKGAKPAPVIWVGRMEEHKNWRDALSIFSILLKRGQPIQPVMVLSLHSDAARIHEFFRQLSLLGLLSKVEVLYNISQIEVAHLFREAAAMGGCSLLTSKLESFGLAVTESQYCGLPVVASRVGAIPERVTHDESVRLFDFGDNQVAADLIEQVICAN</sequence>
<dbReference type="AlphaFoldDB" id="A0A9X2FSH9"/>
<dbReference type="Proteomes" id="UP001139477">
    <property type="component" value="Unassembled WGS sequence"/>
</dbReference>
<dbReference type="EMBL" id="JAMYXC010000201">
    <property type="protein sequence ID" value="MCP1169435.1"/>
    <property type="molecule type" value="Genomic_DNA"/>
</dbReference>
<dbReference type="GO" id="GO:0016757">
    <property type="term" value="F:glycosyltransferase activity"/>
    <property type="evidence" value="ECO:0007669"/>
    <property type="project" value="InterPro"/>
</dbReference>
<organism evidence="3 4">
    <name type="scientific">Limimaricola litoreus</name>
    <dbReference type="NCBI Taxonomy" id="2955316"/>
    <lineage>
        <taxon>Bacteria</taxon>
        <taxon>Pseudomonadati</taxon>
        <taxon>Pseudomonadota</taxon>
        <taxon>Alphaproteobacteria</taxon>
        <taxon>Rhodobacterales</taxon>
        <taxon>Paracoccaceae</taxon>
        <taxon>Limimaricola</taxon>
    </lineage>
</organism>
<dbReference type="GO" id="GO:0009103">
    <property type="term" value="P:lipopolysaccharide biosynthetic process"/>
    <property type="evidence" value="ECO:0007669"/>
    <property type="project" value="TreeGrafter"/>
</dbReference>
<proteinExistence type="predicted"/>
<dbReference type="SUPFAM" id="SSF53756">
    <property type="entry name" value="UDP-Glycosyltransferase/glycogen phosphorylase"/>
    <property type="match status" value="1"/>
</dbReference>
<name>A0A9X2FSH9_9RHOB</name>
<evidence type="ECO:0000313" key="4">
    <source>
        <dbReference type="Proteomes" id="UP001139477"/>
    </source>
</evidence>
<dbReference type="RefSeq" id="WP_253333041.1">
    <property type="nucleotide sequence ID" value="NZ_JAMYXC010000201.1"/>
</dbReference>
<accession>A0A9X2FSH9</accession>
<evidence type="ECO:0000256" key="1">
    <source>
        <dbReference type="ARBA" id="ARBA00022679"/>
    </source>
</evidence>
<dbReference type="Pfam" id="PF00534">
    <property type="entry name" value="Glycos_transf_1"/>
    <property type="match status" value="1"/>
</dbReference>
<evidence type="ECO:0000313" key="3">
    <source>
        <dbReference type="EMBL" id="MCP1169435.1"/>
    </source>
</evidence>
<protein>
    <submittedName>
        <fullName evidence="3">Glycosyltransferase family 4 protein</fullName>
    </submittedName>
</protein>
<comment type="caution">
    <text evidence="3">The sequence shown here is derived from an EMBL/GenBank/DDBJ whole genome shotgun (WGS) entry which is preliminary data.</text>
</comment>
<dbReference type="PANTHER" id="PTHR46401:SF2">
    <property type="entry name" value="GLYCOSYLTRANSFERASE WBBK-RELATED"/>
    <property type="match status" value="1"/>
</dbReference>
<dbReference type="CDD" id="cd03801">
    <property type="entry name" value="GT4_PimA-like"/>
    <property type="match status" value="1"/>
</dbReference>
<dbReference type="PANTHER" id="PTHR46401">
    <property type="entry name" value="GLYCOSYLTRANSFERASE WBBK-RELATED"/>
    <property type="match status" value="1"/>
</dbReference>
<reference evidence="3" key="1">
    <citation type="submission" date="2022-06" db="EMBL/GenBank/DDBJ databases">
        <title>Limimaricola sediminis sp. nov., isolated from an intertidal sediment.</title>
        <authorList>
            <person name="Shao X."/>
        </authorList>
    </citation>
    <scope>NUCLEOTIDE SEQUENCE</scope>
    <source>
        <strain evidence="3">ASW11-118</strain>
    </source>
</reference>
<dbReference type="Gene3D" id="3.40.50.2000">
    <property type="entry name" value="Glycogen Phosphorylase B"/>
    <property type="match status" value="2"/>
</dbReference>